<keyword evidence="5" id="KW-1185">Reference proteome</keyword>
<evidence type="ECO:0000256" key="2">
    <source>
        <dbReference type="ARBA" id="ARBA00022692"/>
    </source>
</evidence>
<evidence type="ECO:0000313" key="5">
    <source>
        <dbReference type="Proteomes" id="UP001479436"/>
    </source>
</evidence>
<protein>
    <recommendedName>
        <fullName evidence="6">Chitin synthase</fullName>
    </recommendedName>
</protein>
<sequence length="169" mass="18877">MITGSGNDHSTPNICTDLLEIDPAFENAEPMSYIAVAAGAKQHNMAKEYAGHFNHKGQEQSAPRPGNRGKRDSQIILNFFSRVTYNDHMTPLHYDLFKKMHHLMGVIPDYFKIALMIDADTKVYPDSLRLLLNCVQNDPLIMGLCGETRIANKKDGGQARLLGHCYSSI</sequence>
<evidence type="ECO:0000256" key="1">
    <source>
        <dbReference type="ARBA" id="ARBA00004141"/>
    </source>
</evidence>
<name>A0ABR2WC07_9FUNG</name>
<keyword evidence="2" id="KW-0812">Transmembrane</keyword>
<evidence type="ECO:0008006" key="6">
    <source>
        <dbReference type="Google" id="ProtNLM"/>
    </source>
</evidence>
<dbReference type="InterPro" id="IPR004835">
    <property type="entry name" value="Chitin_synth"/>
</dbReference>
<accession>A0ABR2WC07</accession>
<dbReference type="PANTHER" id="PTHR22914:SF41">
    <property type="entry name" value="CHITIN SYNTHASE 7"/>
    <property type="match status" value="1"/>
</dbReference>
<dbReference type="PANTHER" id="PTHR22914">
    <property type="entry name" value="CHITIN SYNTHASE"/>
    <property type="match status" value="1"/>
</dbReference>
<dbReference type="Proteomes" id="UP001479436">
    <property type="component" value="Unassembled WGS sequence"/>
</dbReference>
<dbReference type="Pfam" id="PF03142">
    <property type="entry name" value="Chitin_synth_2"/>
    <property type="match status" value="1"/>
</dbReference>
<keyword evidence="3" id="KW-0472">Membrane</keyword>
<evidence type="ECO:0000256" key="3">
    <source>
        <dbReference type="ARBA" id="ARBA00023136"/>
    </source>
</evidence>
<dbReference type="EMBL" id="JASJQH010006668">
    <property type="protein sequence ID" value="KAK9731021.1"/>
    <property type="molecule type" value="Genomic_DNA"/>
</dbReference>
<evidence type="ECO:0000313" key="4">
    <source>
        <dbReference type="EMBL" id="KAK9731021.1"/>
    </source>
</evidence>
<proteinExistence type="predicted"/>
<organism evidence="4 5">
    <name type="scientific">Basidiobolus ranarum</name>
    <dbReference type="NCBI Taxonomy" id="34480"/>
    <lineage>
        <taxon>Eukaryota</taxon>
        <taxon>Fungi</taxon>
        <taxon>Fungi incertae sedis</taxon>
        <taxon>Zoopagomycota</taxon>
        <taxon>Entomophthoromycotina</taxon>
        <taxon>Basidiobolomycetes</taxon>
        <taxon>Basidiobolales</taxon>
        <taxon>Basidiobolaceae</taxon>
        <taxon>Basidiobolus</taxon>
    </lineage>
</organism>
<comment type="subcellular location">
    <subcellularLocation>
        <location evidence="1">Membrane</location>
        <topology evidence="1">Multi-pass membrane protein</topology>
    </subcellularLocation>
</comment>
<gene>
    <name evidence="4" type="ORF">K7432_018588</name>
</gene>
<comment type="caution">
    <text evidence="4">The sequence shown here is derived from an EMBL/GenBank/DDBJ whole genome shotgun (WGS) entry which is preliminary data.</text>
</comment>
<reference evidence="4 5" key="1">
    <citation type="submission" date="2023-04" db="EMBL/GenBank/DDBJ databases">
        <title>Genome of Basidiobolus ranarum AG-B5.</title>
        <authorList>
            <person name="Stajich J.E."/>
            <person name="Carter-House D."/>
            <person name="Gryganskyi A."/>
        </authorList>
    </citation>
    <scope>NUCLEOTIDE SEQUENCE [LARGE SCALE GENOMIC DNA]</scope>
    <source>
        <strain evidence="4 5">AG-B5</strain>
    </source>
</reference>